<evidence type="ECO:0000313" key="6">
    <source>
        <dbReference type="EMBL" id="SEJ37835.1"/>
    </source>
</evidence>
<dbReference type="InterPro" id="IPR047865">
    <property type="entry name" value="Ribosomal_uL10_bac_type"/>
</dbReference>
<dbReference type="InterPro" id="IPR043141">
    <property type="entry name" value="Ribosomal_uL10-like_sf"/>
</dbReference>
<keyword evidence="3 5" id="KW-0687">Ribonucleoprotein</keyword>
<dbReference type="Proteomes" id="UP000199662">
    <property type="component" value="Unassembled WGS sequence"/>
</dbReference>
<sequence length="179" mass="18882">MAVTSAKQAIVADLKEKLSTAKGAVLTSYSGLTVAQDTQLRRKLREAGVSYNVVKNTMTRIAAKEVGLDGLTEYLEGTTALAVSFDDAVAPAKVISEFIKANKLDQEKKLEVKAGLVEGQVIDAAGVKALASLPSREVLIAQVLAGMQSPIAGLVNVLQGTIRNAVYVLDAVRQQKESA</sequence>
<dbReference type="Gene3D" id="3.30.70.1730">
    <property type="match status" value="1"/>
</dbReference>
<evidence type="ECO:0000256" key="2">
    <source>
        <dbReference type="ARBA" id="ARBA00022980"/>
    </source>
</evidence>
<dbReference type="EMBL" id="FNZK01000006">
    <property type="protein sequence ID" value="SEJ37835.1"/>
    <property type="molecule type" value="Genomic_DNA"/>
</dbReference>
<dbReference type="GO" id="GO:1990904">
    <property type="term" value="C:ribonucleoprotein complex"/>
    <property type="evidence" value="ECO:0007669"/>
    <property type="project" value="UniProtKB-KW"/>
</dbReference>
<dbReference type="GO" id="GO:0006412">
    <property type="term" value="P:translation"/>
    <property type="evidence" value="ECO:0007669"/>
    <property type="project" value="UniProtKB-UniRule"/>
</dbReference>
<dbReference type="Pfam" id="PF00466">
    <property type="entry name" value="Ribosomal_L10"/>
    <property type="match status" value="1"/>
</dbReference>
<keyword evidence="5" id="KW-0699">rRNA-binding</keyword>
<dbReference type="AlphaFoldDB" id="A0A1H6YM92"/>
<comment type="function">
    <text evidence="5">Forms part of the ribosomal stalk, playing a central role in the interaction of the ribosome with GTP-bound translation factors.</text>
</comment>
<proteinExistence type="inferred from homology"/>
<dbReference type="STRING" id="84035.SAMN05660742_106177"/>
<name>A0A1H6YM92_9FIRM</name>
<organism evidence="6 7">
    <name type="scientific">Propionispira arboris</name>
    <dbReference type="NCBI Taxonomy" id="84035"/>
    <lineage>
        <taxon>Bacteria</taxon>
        <taxon>Bacillati</taxon>
        <taxon>Bacillota</taxon>
        <taxon>Negativicutes</taxon>
        <taxon>Selenomonadales</taxon>
        <taxon>Selenomonadaceae</taxon>
        <taxon>Propionispira</taxon>
    </lineage>
</organism>
<gene>
    <name evidence="5" type="primary">rplJ</name>
    <name evidence="6" type="ORF">SAMN05660742_106177</name>
</gene>
<comment type="subunit">
    <text evidence="5">Part of the ribosomal stalk of the 50S ribosomal subunit. The N-terminus interacts with L11 and the large rRNA to form the base of the stalk. The C-terminus forms an elongated spine to which L12 dimers bind in a sequential fashion forming a multimeric L10(L12)X complex.</text>
</comment>
<comment type="similarity">
    <text evidence="1 5">Belongs to the universal ribosomal protein uL10 family.</text>
</comment>
<reference evidence="6 7" key="1">
    <citation type="submission" date="2016-10" db="EMBL/GenBank/DDBJ databases">
        <authorList>
            <person name="de Groot N.N."/>
        </authorList>
    </citation>
    <scope>NUCLEOTIDE SEQUENCE [LARGE SCALE GENOMIC DNA]</scope>
    <source>
        <strain evidence="6 7">DSM 2179</strain>
    </source>
</reference>
<dbReference type="NCBIfam" id="NF000955">
    <property type="entry name" value="PRK00099.1-1"/>
    <property type="match status" value="1"/>
</dbReference>
<protein>
    <recommendedName>
        <fullName evidence="4 5">Large ribosomal subunit protein uL10</fullName>
    </recommendedName>
</protein>
<dbReference type="PANTHER" id="PTHR11560">
    <property type="entry name" value="39S RIBOSOMAL PROTEIN L10, MITOCHONDRIAL"/>
    <property type="match status" value="1"/>
</dbReference>
<dbReference type="InterPro" id="IPR001790">
    <property type="entry name" value="Ribosomal_uL10"/>
</dbReference>
<evidence type="ECO:0000256" key="5">
    <source>
        <dbReference type="HAMAP-Rule" id="MF_00362"/>
    </source>
</evidence>
<dbReference type="SUPFAM" id="SSF160369">
    <property type="entry name" value="Ribosomal protein L10-like"/>
    <property type="match status" value="1"/>
</dbReference>
<evidence type="ECO:0000256" key="4">
    <source>
        <dbReference type="ARBA" id="ARBA00035202"/>
    </source>
</evidence>
<dbReference type="Gene3D" id="6.10.250.290">
    <property type="match status" value="1"/>
</dbReference>
<keyword evidence="5" id="KW-0694">RNA-binding</keyword>
<dbReference type="CDD" id="cd05797">
    <property type="entry name" value="Ribosomal_L10"/>
    <property type="match status" value="1"/>
</dbReference>
<evidence type="ECO:0000313" key="7">
    <source>
        <dbReference type="Proteomes" id="UP000199662"/>
    </source>
</evidence>
<evidence type="ECO:0000256" key="3">
    <source>
        <dbReference type="ARBA" id="ARBA00023274"/>
    </source>
</evidence>
<dbReference type="RefSeq" id="WP_019555304.1">
    <property type="nucleotide sequence ID" value="NZ_FNZK01000006.1"/>
</dbReference>
<accession>A0A1H6YM92</accession>
<dbReference type="GO" id="GO:0070180">
    <property type="term" value="F:large ribosomal subunit rRNA binding"/>
    <property type="evidence" value="ECO:0007669"/>
    <property type="project" value="UniProtKB-UniRule"/>
</dbReference>
<keyword evidence="7" id="KW-1185">Reference proteome</keyword>
<dbReference type="GO" id="GO:0005840">
    <property type="term" value="C:ribosome"/>
    <property type="evidence" value="ECO:0007669"/>
    <property type="project" value="UniProtKB-KW"/>
</dbReference>
<dbReference type="InterPro" id="IPR022973">
    <property type="entry name" value="Ribosomal_uL10_bac"/>
</dbReference>
<evidence type="ECO:0000256" key="1">
    <source>
        <dbReference type="ARBA" id="ARBA00008889"/>
    </source>
</evidence>
<keyword evidence="2 5" id="KW-0689">Ribosomal protein</keyword>
<dbReference type="HAMAP" id="MF_00362">
    <property type="entry name" value="Ribosomal_uL10"/>
    <property type="match status" value="1"/>
</dbReference>